<evidence type="ECO:0000313" key="14">
    <source>
        <dbReference type="EMBL" id="MDP5135368.1"/>
    </source>
</evidence>
<evidence type="ECO:0000256" key="7">
    <source>
        <dbReference type="ARBA" id="ARBA00022840"/>
    </source>
</evidence>
<dbReference type="InterPro" id="IPR002314">
    <property type="entry name" value="aa-tRNA-synt_IIb"/>
</dbReference>
<dbReference type="InterPro" id="IPR045864">
    <property type="entry name" value="aa-tRNA-synth_II/BPL/LPL"/>
</dbReference>
<dbReference type="InterPro" id="IPR033729">
    <property type="entry name" value="SerRS_core"/>
</dbReference>
<dbReference type="HAMAP" id="MF_00176">
    <property type="entry name" value="Ser_tRNA_synth_type1"/>
    <property type="match status" value="1"/>
</dbReference>
<evidence type="ECO:0000256" key="3">
    <source>
        <dbReference type="ARBA" id="ARBA00010728"/>
    </source>
</evidence>
<keyword evidence="7 12" id="KW-0067">ATP-binding</keyword>
<dbReference type="InterPro" id="IPR015866">
    <property type="entry name" value="Ser-tRNA-synth_1_N"/>
</dbReference>
<dbReference type="PANTHER" id="PTHR43697:SF1">
    <property type="entry name" value="SERINE--TRNA LIGASE"/>
    <property type="match status" value="1"/>
</dbReference>
<feature type="binding site" evidence="12">
    <location>
        <position position="390"/>
    </location>
    <ligand>
        <name>L-serine</name>
        <dbReference type="ChEBI" id="CHEBI:33384"/>
    </ligand>
</feature>
<feature type="binding site" evidence="12">
    <location>
        <begin position="267"/>
        <end position="269"/>
    </location>
    <ligand>
        <name>ATP</name>
        <dbReference type="ChEBI" id="CHEBI:30616"/>
    </ligand>
</feature>
<dbReference type="InterPro" id="IPR010978">
    <property type="entry name" value="tRNA-bd_arm"/>
</dbReference>
<evidence type="ECO:0000256" key="4">
    <source>
        <dbReference type="ARBA" id="ARBA00022490"/>
    </source>
</evidence>
<comment type="domain">
    <text evidence="12">Consists of two distinct domains, a catalytic core and a N-terminal extension that is involved in tRNA binding.</text>
</comment>
<dbReference type="SUPFAM" id="SSF46589">
    <property type="entry name" value="tRNA-binding arm"/>
    <property type="match status" value="1"/>
</dbReference>
<gene>
    <name evidence="12 14" type="primary">serS</name>
    <name evidence="14" type="ORF">ORJ04_05335</name>
</gene>
<dbReference type="RefSeq" id="WP_305974333.1">
    <property type="nucleotide sequence ID" value="NZ_JAPJDZ010000008.1"/>
</dbReference>
<comment type="subunit">
    <text evidence="12">Homodimer. The tRNA molecule binds across the dimer.</text>
</comment>
<dbReference type="PRINTS" id="PR00981">
    <property type="entry name" value="TRNASYNTHSER"/>
</dbReference>
<comment type="subcellular location">
    <subcellularLocation>
        <location evidence="1 12">Cytoplasm</location>
    </subcellularLocation>
</comment>
<dbReference type="Pfam" id="PF00587">
    <property type="entry name" value="tRNA-synt_2b"/>
    <property type="match status" value="1"/>
</dbReference>
<keyword evidence="4 12" id="KW-0963">Cytoplasm</keyword>
<comment type="catalytic activity">
    <reaction evidence="11 12">
        <text>tRNA(Ser) + L-serine + ATP = L-seryl-tRNA(Ser) + AMP + diphosphate + H(+)</text>
        <dbReference type="Rhea" id="RHEA:12292"/>
        <dbReference type="Rhea" id="RHEA-COMP:9669"/>
        <dbReference type="Rhea" id="RHEA-COMP:9703"/>
        <dbReference type="ChEBI" id="CHEBI:15378"/>
        <dbReference type="ChEBI" id="CHEBI:30616"/>
        <dbReference type="ChEBI" id="CHEBI:33019"/>
        <dbReference type="ChEBI" id="CHEBI:33384"/>
        <dbReference type="ChEBI" id="CHEBI:78442"/>
        <dbReference type="ChEBI" id="CHEBI:78533"/>
        <dbReference type="ChEBI" id="CHEBI:456215"/>
        <dbReference type="EC" id="6.1.1.11"/>
    </reaction>
</comment>
<keyword evidence="9 12" id="KW-0030">Aminoacyl-tRNA synthetase</keyword>
<comment type="similarity">
    <text evidence="3 12">Belongs to the class-II aminoacyl-tRNA synthetase family. Type-1 seryl-tRNA synthetase subfamily.</text>
</comment>
<comment type="catalytic activity">
    <reaction evidence="10 12">
        <text>tRNA(Sec) + L-serine + ATP = L-seryl-tRNA(Sec) + AMP + diphosphate + H(+)</text>
        <dbReference type="Rhea" id="RHEA:42580"/>
        <dbReference type="Rhea" id="RHEA-COMP:9742"/>
        <dbReference type="Rhea" id="RHEA-COMP:10128"/>
        <dbReference type="ChEBI" id="CHEBI:15378"/>
        <dbReference type="ChEBI" id="CHEBI:30616"/>
        <dbReference type="ChEBI" id="CHEBI:33019"/>
        <dbReference type="ChEBI" id="CHEBI:33384"/>
        <dbReference type="ChEBI" id="CHEBI:78442"/>
        <dbReference type="ChEBI" id="CHEBI:78533"/>
        <dbReference type="ChEBI" id="CHEBI:456215"/>
        <dbReference type="EC" id="6.1.1.11"/>
    </reaction>
</comment>
<feature type="domain" description="Aminoacyl-transfer RNA synthetases class-II family profile" evidence="13">
    <location>
        <begin position="172"/>
        <end position="415"/>
    </location>
</feature>
<organism evidence="14 15">
    <name type="scientific">Rheinheimera baltica</name>
    <dbReference type="NCBI Taxonomy" id="67576"/>
    <lineage>
        <taxon>Bacteria</taxon>
        <taxon>Pseudomonadati</taxon>
        <taxon>Pseudomonadota</taxon>
        <taxon>Gammaproteobacteria</taxon>
        <taxon>Chromatiales</taxon>
        <taxon>Chromatiaceae</taxon>
        <taxon>Rheinheimera</taxon>
    </lineage>
</organism>
<dbReference type="Proteomes" id="UP001231109">
    <property type="component" value="Unassembled WGS sequence"/>
</dbReference>
<sequence length="429" mass="47662">MLDPKFLRNELTETAARLAQRGFTLDVSRLTALEEQRRQLQVATQELQNQRKTKSKAIGQAKGRGEDITPLLAEVDGLGAQLDAAKHQLDAVLAEVEQIALTVPNLADSSVPLGKDENENVEVRRFGEPRQFEFEVKDHVALGEALDKGLDFESAVKIAGSRFVVMRGKIARLHRALTQFMLDLHSTEHGYTELYLPYLVNHTSLYGTGQLPKFGADLFHTQPATEEGQGMALIPTAEVPVTNLARDTIFDASELPVKYTAHTPCFRSEAGSYGRDTRGLIRQHQFDKVELVQLVQPEHSMQALEELTGHAEKVLQLLGLPYRVMLLCTGDMGFGSSKTFDLEVWLPAQNTYREISSCSNMGDFQARRMQARYRSTDMKKPELIHTLNGSALAVGRTLVAILENYQQADGSIEVPQVLRSYMGGVARIG</sequence>
<keyword evidence="8 12" id="KW-0648">Protein biosynthesis</keyword>
<evidence type="ECO:0000256" key="8">
    <source>
        <dbReference type="ARBA" id="ARBA00022917"/>
    </source>
</evidence>
<dbReference type="CDD" id="cd00770">
    <property type="entry name" value="SerRS_core"/>
    <property type="match status" value="1"/>
</dbReference>
<dbReference type="NCBIfam" id="TIGR00414">
    <property type="entry name" value="serS"/>
    <property type="match status" value="1"/>
</dbReference>
<dbReference type="InterPro" id="IPR006195">
    <property type="entry name" value="aa-tRNA-synth_II"/>
</dbReference>
<accession>A0ABT9HW60</accession>
<keyword evidence="6 12" id="KW-0547">Nucleotide-binding</keyword>
<dbReference type="SUPFAM" id="SSF55681">
    <property type="entry name" value="Class II aaRS and biotin synthetases"/>
    <property type="match status" value="1"/>
</dbReference>
<evidence type="ECO:0000313" key="15">
    <source>
        <dbReference type="Proteomes" id="UP001231109"/>
    </source>
</evidence>
<evidence type="ECO:0000256" key="2">
    <source>
        <dbReference type="ARBA" id="ARBA00005045"/>
    </source>
</evidence>
<dbReference type="GO" id="GO:0004828">
    <property type="term" value="F:serine-tRNA ligase activity"/>
    <property type="evidence" value="ECO:0007669"/>
    <property type="project" value="UniProtKB-EC"/>
</dbReference>
<comment type="caution">
    <text evidence="12">Lacks conserved residue(s) required for the propagation of feature annotation.</text>
</comment>
<dbReference type="InterPro" id="IPR042103">
    <property type="entry name" value="SerRS_1_N_sf"/>
</dbReference>
<dbReference type="PANTHER" id="PTHR43697">
    <property type="entry name" value="SERYL-TRNA SYNTHETASE"/>
    <property type="match status" value="1"/>
</dbReference>
<feature type="binding site" evidence="12">
    <location>
        <begin position="236"/>
        <end position="238"/>
    </location>
    <ligand>
        <name>L-serine</name>
        <dbReference type="ChEBI" id="CHEBI:33384"/>
    </ligand>
</feature>
<evidence type="ECO:0000256" key="11">
    <source>
        <dbReference type="ARBA" id="ARBA00048823"/>
    </source>
</evidence>
<protein>
    <recommendedName>
        <fullName evidence="12">Serine--tRNA ligase</fullName>
        <ecNumber evidence="12">6.1.1.11</ecNumber>
    </recommendedName>
    <alternativeName>
        <fullName evidence="12">Seryl-tRNA synthetase</fullName>
        <shortName evidence="12">SerRS</shortName>
    </alternativeName>
    <alternativeName>
        <fullName evidence="12">Seryl-tRNA(Ser/Sec) synthetase</fullName>
    </alternativeName>
</protein>
<evidence type="ECO:0000256" key="12">
    <source>
        <dbReference type="HAMAP-Rule" id="MF_00176"/>
    </source>
</evidence>
<feature type="binding site" evidence="12">
    <location>
        <begin position="354"/>
        <end position="357"/>
    </location>
    <ligand>
        <name>ATP</name>
        <dbReference type="ChEBI" id="CHEBI:30616"/>
    </ligand>
</feature>
<evidence type="ECO:0000256" key="1">
    <source>
        <dbReference type="ARBA" id="ARBA00004496"/>
    </source>
</evidence>
<dbReference type="PROSITE" id="PS50862">
    <property type="entry name" value="AA_TRNA_LIGASE_II"/>
    <property type="match status" value="1"/>
</dbReference>
<dbReference type="EMBL" id="JAPJDZ010000008">
    <property type="protein sequence ID" value="MDP5135368.1"/>
    <property type="molecule type" value="Genomic_DNA"/>
</dbReference>
<keyword evidence="5 12" id="KW-0436">Ligase</keyword>
<feature type="binding site" evidence="12">
    <location>
        <position position="290"/>
    </location>
    <ligand>
        <name>L-serine</name>
        <dbReference type="ChEBI" id="CHEBI:33384"/>
    </ligand>
</feature>
<dbReference type="PIRSF" id="PIRSF001529">
    <property type="entry name" value="Ser-tRNA-synth_IIa"/>
    <property type="match status" value="1"/>
</dbReference>
<evidence type="ECO:0000256" key="9">
    <source>
        <dbReference type="ARBA" id="ARBA00023146"/>
    </source>
</evidence>
<comment type="pathway">
    <text evidence="2 12">Aminoacyl-tRNA biosynthesis; selenocysteinyl-tRNA(Sec) biosynthesis; L-seryl-tRNA(Sec) from L-serine and tRNA(Sec): step 1/1.</text>
</comment>
<dbReference type="Gene3D" id="1.10.287.40">
    <property type="entry name" value="Serine-tRNA synthetase, tRNA binding domain"/>
    <property type="match status" value="1"/>
</dbReference>
<proteinExistence type="inferred from homology"/>
<reference evidence="14 15" key="1">
    <citation type="submission" date="2022-11" db="EMBL/GenBank/DDBJ databases">
        <title>Viruses from the air-sea interface of a natural surface slick.</title>
        <authorList>
            <person name="Rahlff J."/>
            <person name="Holmfeldt K."/>
        </authorList>
    </citation>
    <scope>NUCLEOTIDE SEQUENCE [LARGE SCALE GENOMIC DNA]</scope>
    <source>
        <strain evidence="14 15">SMS4</strain>
    </source>
</reference>
<dbReference type="Pfam" id="PF02403">
    <property type="entry name" value="Seryl_tRNA_N"/>
    <property type="match status" value="1"/>
</dbReference>
<name>A0ABT9HW60_9GAMM</name>
<comment type="function">
    <text evidence="12">Catalyzes the attachment of serine to tRNA(Ser). Is also able to aminoacylate tRNA(Sec) with serine, to form the misacylated tRNA L-seryl-tRNA(Sec), which will be further converted into selenocysteinyl-tRNA(Sec).</text>
</comment>
<evidence type="ECO:0000256" key="6">
    <source>
        <dbReference type="ARBA" id="ARBA00022741"/>
    </source>
</evidence>
<evidence type="ECO:0000256" key="5">
    <source>
        <dbReference type="ARBA" id="ARBA00022598"/>
    </source>
</evidence>
<dbReference type="EC" id="6.1.1.11" evidence="12"/>
<comment type="caution">
    <text evidence="14">The sequence shown here is derived from an EMBL/GenBank/DDBJ whole genome shotgun (WGS) entry which is preliminary data.</text>
</comment>
<dbReference type="Gene3D" id="3.30.930.10">
    <property type="entry name" value="Bira Bifunctional Protein, Domain 2"/>
    <property type="match status" value="1"/>
</dbReference>
<dbReference type="InterPro" id="IPR002317">
    <property type="entry name" value="Ser-tRNA-ligase_type_1"/>
</dbReference>
<keyword evidence="15" id="KW-1185">Reference proteome</keyword>
<evidence type="ECO:0000256" key="10">
    <source>
        <dbReference type="ARBA" id="ARBA00047929"/>
    </source>
</evidence>
<evidence type="ECO:0000259" key="13">
    <source>
        <dbReference type="PROSITE" id="PS50862"/>
    </source>
</evidence>